<dbReference type="PANTHER" id="PTHR30390:SF8">
    <property type="entry name" value="SUGAR ISOMERASE (SIS)"/>
    <property type="match status" value="1"/>
</dbReference>
<dbReference type="RefSeq" id="WP_106356657.1">
    <property type="nucleotide sequence ID" value="NZ_JANSLM010000024.1"/>
</dbReference>
<dbReference type="Gene3D" id="3.40.50.10490">
    <property type="entry name" value="Glucose-6-phosphate isomerase like protein, domain 1"/>
    <property type="match status" value="1"/>
</dbReference>
<dbReference type="Pfam" id="PF13580">
    <property type="entry name" value="SIS_2"/>
    <property type="match status" value="1"/>
</dbReference>
<dbReference type="SUPFAM" id="SSF53697">
    <property type="entry name" value="SIS domain"/>
    <property type="match status" value="1"/>
</dbReference>
<accession>A0AAP5QH57</accession>
<dbReference type="PROSITE" id="PS51464">
    <property type="entry name" value="SIS"/>
    <property type="match status" value="1"/>
</dbReference>
<name>A0AAP5QH57_9BURK</name>
<feature type="domain" description="SIS" evidence="1">
    <location>
        <begin position="42"/>
        <end position="199"/>
    </location>
</feature>
<reference evidence="2" key="1">
    <citation type="submission" date="2022-08" db="EMBL/GenBank/DDBJ databases">
        <authorList>
            <person name="Kim S.-J."/>
        </authorList>
    </citation>
    <scope>NUCLEOTIDE SEQUENCE</scope>
    <source>
        <strain evidence="2">KJ</strain>
    </source>
</reference>
<dbReference type="InterPro" id="IPR046348">
    <property type="entry name" value="SIS_dom_sf"/>
</dbReference>
<dbReference type="AlphaFoldDB" id="A0AAP5QH57"/>
<gene>
    <name evidence="2" type="ORF">ParKJ_39045</name>
</gene>
<evidence type="ECO:0000313" key="3">
    <source>
        <dbReference type="Proteomes" id="UP001246473"/>
    </source>
</evidence>
<proteinExistence type="predicted"/>
<protein>
    <submittedName>
        <fullName evidence="2">SIS domain-containing protein</fullName>
    </submittedName>
</protein>
<organism evidence="2 3">
    <name type="scientific">Paraburkholderia fungorum</name>
    <dbReference type="NCBI Taxonomy" id="134537"/>
    <lineage>
        <taxon>Bacteria</taxon>
        <taxon>Pseudomonadati</taxon>
        <taxon>Pseudomonadota</taxon>
        <taxon>Betaproteobacteria</taxon>
        <taxon>Burkholderiales</taxon>
        <taxon>Burkholderiaceae</taxon>
        <taxon>Paraburkholderia</taxon>
    </lineage>
</organism>
<sequence>MNIFPSAYYEDCGKFCDDYFTEIAKATASVDRTEITRAAALLEDVIKRNGTVFACGNGGSAAISNHLTCDCLKGIRNGTTVKPNVYSLASTVELITAIANDFSYDKVFSFQLESHGKGGDLLIAISSSGSSPNILEALRRARELGMKSIAMTGFSGGEAAQLADVNLWVKADNYGIVEDVHQSLMHILAQYARQQHMKERSSIGTVKF</sequence>
<dbReference type="GO" id="GO:0097367">
    <property type="term" value="F:carbohydrate derivative binding"/>
    <property type="evidence" value="ECO:0007669"/>
    <property type="project" value="InterPro"/>
</dbReference>
<dbReference type="InterPro" id="IPR001347">
    <property type="entry name" value="SIS_dom"/>
</dbReference>
<dbReference type="Proteomes" id="UP001246473">
    <property type="component" value="Unassembled WGS sequence"/>
</dbReference>
<dbReference type="CDD" id="cd05006">
    <property type="entry name" value="SIS_GmhA"/>
    <property type="match status" value="1"/>
</dbReference>
<dbReference type="InterPro" id="IPR035461">
    <property type="entry name" value="GmhA/DiaA"/>
</dbReference>
<dbReference type="GO" id="GO:1901135">
    <property type="term" value="P:carbohydrate derivative metabolic process"/>
    <property type="evidence" value="ECO:0007669"/>
    <property type="project" value="InterPro"/>
</dbReference>
<dbReference type="InterPro" id="IPR050099">
    <property type="entry name" value="SIS_GmhA/DiaA_subfam"/>
</dbReference>
<dbReference type="PANTHER" id="PTHR30390">
    <property type="entry name" value="SEDOHEPTULOSE 7-PHOSPHATE ISOMERASE / DNAA INITIATOR-ASSOCIATING FACTOR FOR REPLICATION INITIATION"/>
    <property type="match status" value="1"/>
</dbReference>
<comment type="caution">
    <text evidence="2">The sequence shown here is derived from an EMBL/GenBank/DDBJ whole genome shotgun (WGS) entry which is preliminary data.</text>
</comment>
<evidence type="ECO:0000313" key="2">
    <source>
        <dbReference type="EMBL" id="MDT8843423.1"/>
    </source>
</evidence>
<evidence type="ECO:0000259" key="1">
    <source>
        <dbReference type="PROSITE" id="PS51464"/>
    </source>
</evidence>
<dbReference type="EMBL" id="JANSLM010000024">
    <property type="protein sequence ID" value="MDT8843423.1"/>
    <property type="molecule type" value="Genomic_DNA"/>
</dbReference>